<keyword evidence="3" id="KW-0597">Phosphoprotein</keyword>
<accession>A0A7K0J564</accession>
<dbReference type="PANTHER" id="PTHR24421">
    <property type="entry name" value="NITRATE/NITRITE SENSOR PROTEIN NARX-RELATED"/>
    <property type="match status" value="1"/>
</dbReference>
<gene>
    <name evidence="12" type="ORF">FYJ43_02700</name>
</gene>
<proteinExistence type="predicted"/>
<evidence type="ECO:0000256" key="8">
    <source>
        <dbReference type="ARBA" id="ARBA00023012"/>
    </source>
</evidence>
<feature type="transmembrane region" description="Helical" evidence="10">
    <location>
        <begin position="68"/>
        <end position="92"/>
    </location>
</feature>
<dbReference type="Pfam" id="PF07730">
    <property type="entry name" value="HisKA_3"/>
    <property type="match status" value="1"/>
</dbReference>
<dbReference type="Gene3D" id="3.30.565.10">
    <property type="entry name" value="Histidine kinase-like ATPase, C-terminal domain"/>
    <property type="match status" value="1"/>
</dbReference>
<dbReference type="Proteomes" id="UP000466104">
    <property type="component" value="Unassembled WGS sequence"/>
</dbReference>
<dbReference type="Gene3D" id="1.20.5.1930">
    <property type="match status" value="1"/>
</dbReference>
<evidence type="ECO:0000313" key="12">
    <source>
        <dbReference type="EMBL" id="MSS44978.1"/>
    </source>
</evidence>
<feature type="transmembrane region" description="Helical" evidence="10">
    <location>
        <begin position="214"/>
        <end position="234"/>
    </location>
</feature>
<name>A0A7K0J564_9ACTN</name>
<dbReference type="EMBL" id="VUMG01000001">
    <property type="protein sequence ID" value="MSS44978.1"/>
    <property type="molecule type" value="Genomic_DNA"/>
</dbReference>
<comment type="catalytic activity">
    <reaction evidence="1">
        <text>ATP + protein L-histidine = ADP + protein N-phospho-L-histidine.</text>
        <dbReference type="EC" id="2.7.13.3"/>
    </reaction>
</comment>
<dbReference type="SUPFAM" id="SSF55874">
    <property type="entry name" value="ATPase domain of HSP90 chaperone/DNA topoisomerase II/histidine kinase"/>
    <property type="match status" value="1"/>
</dbReference>
<feature type="transmembrane region" description="Helical" evidence="10">
    <location>
        <begin position="104"/>
        <end position="125"/>
    </location>
</feature>
<evidence type="ECO:0000259" key="11">
    <source>
        <dbReference type="Pfam" id="PF07730"/>
    </source>
</evidence>
<keyword evidence="7" id="KW-0067">ATP-binding</keyword>
<evidence type="ECO:0000313" key="13">
    <source>
        <dbReference type="Proteomes" id="UP000466104"/>
    </source>
</evidence>
<evidence type="ECO:0000256" key="5">
    <source>
        <dbReference type="ARBA" id="ARBA00022741"/>
    </source>
</evidence>
<reference evidence="12 13" key="1">
    <citation type="submission" date="2019-08" db="EMBL/GenBank/DDBJ databases">
        <title>In-depth cultivation of the pig gut microbiome towards novel bacterial diversity and tailored functional studies.</title>
        <authorList>
            <person name="Wylensek D."/>
            <person name="Hitch T.C.A."/>
            <person name="Clavel T."/>
        </authorList>
    </citation>
    <scope>NUCLEOTIDE SEQUENCE [LARGE SCALE GENOMIC DNA]</scope>
    <source>
        <strain evidence="12 13">WCA-380-WT-3A</strain>
    </source>
</reference>
<dbReference type="InterPro" id="IPR011712">
    <property type="entry name" value="Sig_transdc_His_kin_sub3_dim/P"/>
</dbReference>
<keyword evidence="13" id="KW-1185">Reference proteome</keyword>
<dbReference type="EC" id="2.7.13.3" evidence="2"/>
<keyword evidence="5" id="KW-0547">Nucleotide-binding</keyword>
<dbReference type="GO" id="GO:0005524">
    <property type="term" value="F:ATP binding"/>
    <property type="evidence" value="ECO:0007669"/>
    <property type="project" value="UniProtKB-KW"/>
</dbReference>
<evidence type="ECO:0000256" key="10">
    <source>
        <dbReference type="SAM" id="Phobius"/>
    </source>
</evidence>
<evidence type="ECO:0000256" key="7">
    <source>
        <dbReference type="ARBA" id="ARBA00022840"/>
    </source>
</evidence>
<dbReference type="PANTHER" id="PTHR24421:SF10">
    <property type="entry name" value="NITRATE_NITRITE SENSOR PROTEIN NARQ"/>
    <property type="match status" value="1"/>
</dbReference>
<sequence length="469" mass="49277">MTTPGLFSIDVSSPPPHAPSPHRPDGQNHICRSATPRLPNGGAPGTGRLRNMTAVFAFQKIGRDSRPAVWRTILLALVSAFAGLFSIVYSPAGFRAGTPAGTDIDAAVIVVSVILDIALATALVWRHRFPFGLTIAAALSAAALPVGSVPALIALAALLGRRRGPATWWCTGLVAVTTAIDVIADSQAQPVGVSLTASLFQATTSPQARNTTSILTALLLTATFLAIGIGAGLIRSSRREAVVKGRDLSAAHQRMARLDDEVSRRQEREKIAQEVHDSLGHSLSLISLQAASLETELDGTDHADSAKALRESAGKAMSELRSLLSLLAEPMSSAPNLPLSKLAEVVEDTFGAGQPITASIYVSEGDSADPALSRAVYRTVQELLTNAAKHAPGTTAALKVRASPDDGVRIECSNPIVESGQSEGSRRGLPGITERVKLLGGTVHWTAENGVFSITVFIPWRSISRDRTS</sequence>
<comment type="caution">
    <text evidence="12">The sequence shown here is derived from an EMBL/GenBank/DDBJ whole genome shotgun (WGS) entry which is preliminary data.</text>
</comment>
<dbReference type="CDD" id="cd16917">
    <property type="entry name" value="HATPase_UhpB-NarQ-NarX-like"/>
    <property type="match status" value="1"/>
</dbReference>
<keyword evidence="4" id="KW-0808">Transferase</keyword>
<dbReference type="GO" id="GO:0000155">
    <property type="term" value="F:phosphorelay sensor kinase activity"/>
    <property type="evidence" value="ECO:0007669"/>
    <property type="project" value="InterPro"/>
</dbReference>
<keyword evidence="10" id="KW-0812">Transmembrane</keyword>
<keyword evidence="10" id="KW-1133">Transmembrane helix</keyword>
<keyword evidence="6 12" id="KW-0418">Kinase</keyword>
<evidence type="ECO:0000256" key="4">
    <source>
        <dbReference type="ARBA" id="ARBA00022679"/>
    </source>
</evidence>
<dbReference type="InterPro" id="IPR036890">
    <property type="entry name" value="HATPase_C_sf"/>
</dbReference>
<organism evidence="12 13">
    <name type="scientific">Cutibacterium porci</name>
    <dbReference type="NCBI Taxonomy" id="2605781"/>
    <lineage>
        <taxon>Bacteria</taxon>
        <taxon>Bacillati</taxon>
        <taxon>Actinomycetota</taxon>
        <taxon>Actinomycetes</taxon>
        <taxon>Propionibacteriales</taxon>
        <taxon>Propionibacteriaceae</taxon>
        <taxon>Cutibacterium</taxon>
    </lineage>
</organism>
<evidence type="ECO:0000256" key="2">
    <source>
        <dbReference type="ARBA" id="ARBA00012438"/>
    </source>
</evidence>
<dbReference type="InterPro" id="IPR050482">
    <property type="entry name" value="Sensor_HK_TwoCompSys"/>
</dbReference>
<keyword evidence="8" id="KW-0902">Two-component regulatory system</keyword>
<dbReference type="AlphaFoldDB" id="A0A7K0J564"/>
<evidence type="ECO:0000256" key="9">
    <source>
        <dbReference type="SAM" id="MobiDB-lite"/>
    </source>
</evidence>
<feature type="transmembrane region" description="Helical" evidence="10">
    <location>
        <begin position="131"/>
        <end position="159"/>
    </location>
</feature>
<evidence type="ECO:0000256" key="6">
    <source>
        <dbReference type="ARBA" id="ARBA00022777"/>
    </source>
</evidence>
<keyword evidence="10" id="KW-0472">Membrane</keyword>
<evidence type="ECO:0000256" key="1">
    <source>
        <dbReference type="ARBA" id="ARBA00000085"/>
    </source>
</evidence>
<protein>
    <recommendedName>
        <fullName evidence="2">histidine kinase</fullName>
        <ecNumber evidence="2">2.7.13.3</ecNumber>
    </recommendedName>
</protein>
<feature type="domain" description="Signal transduction histidine kinase subgroup 3 dimerisation and phosphoacceptor" evidence="11">
    <location>
        <begin position="267"/>
        <end position="329"/>
    </location>
</feature>
<dbReference type="GO" id="GO:0016020">
    <property type="term" value="C:membrane"/>
    <property type="evidence" value="ECO:0007669"/>
    <property type="project" value="InterPro"/>
</dbReference>
<evidence type="ECO:0000256" key="3">
    <source>
        <dbReference type="ARBA" id="ARBA00022553"/>
    </source>
</evidence>
<feature type="region of interest" description="Disordered" evidence="9">
    <location>
        <begin position="1"/>
        <end position="46"/>
    </location>
</feature>
<dbReference type="GO" id="GO:0046983">
    <property type="term" value="F:protein dimerization activity"/>
    <property type="evidence" value="ECO:0007669"/>
    <property type="project" value="InterPro"/>
</dbReference>